<dbReference type="InterPro" id="IPR002213">
    <property type="entry name" value="UDP_glucos_trans"/>
</dbReference>
<keyword evidence="7" id="KW-1185">Reference proteome</keyword>
<organism evidence="6 7">
    <name type="scientific">Zophobas morio</name>
    <dbReference type="NCBI Taxonomy" id="2755281"/>
    <lineage>
        <taxon>Eukaryota</taxon>
        <taxon>Metazoa</taxon>
        <taxon>Ecdysozoa</taxon>
        <taxon>Arthropoda</taxon>
        <taxon>Hexapoda</taxon>
        <taxon>Insecta</taxon>
        <taxon>Pterygota</taxon>
        <taxon>Neoptera</taxon>
        <taxon>Endopterygota</taxon>
        <taxon>Coleoptera</taxon>
        <taxon>Polyphaga</taxon>
        <taxon>Cucujiformia</taxon>
        <taxon>Tenebrionidae</taxon>
        <taxon>Zophobas</taxon>
    </lineage>
</organism>
<dbReference type="InterPro" id="IPR035595">
    <property type="entry name" value="UDP_glycos_trans_CS"/>
</dbReference>
<dbReference type="InterPro" id="IPR050271">
    <property type="entry name" value="UDP-glycosyltransferase"/>
</dbReference>
<keyword evidence="4" id="KW-0472">Membrane</keyword>
<dbReference type="Gene3D" id="3.40.50.2000">
    <property type="entry name" value="Glycogen Phosphorylase B"/>
    <property type="match status" value="2"/>
</dbReference>
<dbReference type="Proteomes" id="UP001168821">
    <property type="component" value="Unassembled WGS sequence"/>
</dbReference>
<feature type="chain" id="PRO_5041312365" description="UDP-glycosyltransferase" evidence="5">
    <location>
        <begin position="18"/>
        <end position="646"/>
    </location>
</feature>
<protein>
    <recommendedName>
        <fullName evidence="8">UDP-glycosyltransferase</fullName>
    </recommendedName>
</protein>
<comment type="caution">
    <text evidence="6">The sequence shown here is derived from an EMBL/GenBank/DDBJ whole genome shotgun (WGS) entry which is preliminary data.</text>
</comment>
<accession>A0AA38HQ93</accession>
<feature type="transmembrane region" description="Helical" evidence="4">
    <location>
        <begin position="609"/>
        <end position="629"/>
    </location>
</feature>
<evidence type="ECO:0000256" key="1">
    <source>
        <dbReference type="ARBA" id="ARBA00009995"/>
    </source>
</evidence>
<feature type="signal peptide" evidence="5">
    <location>
        <begin position="1"/>
        <end position="17"/>
    </location>
</feature>
<evidence type="ECO:0000256" key="3">
    <source>
        <dbReference type="ARBA" id="ARBA00022679"/>
    </source>
</evidence>
<evidence type="ECO:0000256" key="4">
    <source>
        <dbReference type="SAM" id="Phobius"/>
    </source>
</evidence>
<keyword evidence="3" id="KW-0808">Transferase</keyword>
<dbReference type="CDD" id="cd03784">
    <property type="entry name" value="GT1_Gtf-like"/>
    <property type="match status" value="1"/>
</dbReference>
<dbReference type="EMBL" id="JALNTZ010000009">
    <property type="protein sequence ID" value="KAJ3641644.1"/>
    <property type="molecule type" value="Genomic_DNA"/>
</dbReference>
<feature type="transmembrane region" description="Helical" evidence="4">
    <location>
        <begin position="469"/>
        <end position="493"/>
    </location>
</feature>
<dbReference type="SUPFAM" id="SSF53756">
    <property type="entry name" value="UDP-Glycosyltransferase/glycogen phosphorylase"/>
    <property type="match status" value="2"/>
</dbReference>
<dbReference type="PANTHER" id="PTHR48043:SF159">
    <property type="entry name" value="EG:EG0003.4 PROTEIN-RELATED"/>
    <property type="match status" value="1"/>
</dbReference>
<dbReference type="PANTHER" id="PTHR48043">
    <property type="entry name" value="EG:EG0003.4 PROTEIN-RELATED"/>
    <property type="match status" value="1"/>
</dbReference>
<dbReference type="GO" id="GO:0008194">
    <property type="term" value="F:UDP-glycosyltransferase activity"/>
    <property type="evidence" value="ECO:0007669"/>
    <property type="project" value="InterPro"/>
</dbReference>
<evidence type="ECO:0008006" key="8">
    <source>
        <dbReference type="Google" id="ProtNLM"/>
    </source>
</evidence>
<gene>
    <name evidence="6" type="ORF">Zmor_028138</name>
</gene>
<dbReference type="FunFam" id="3.40.50.2000:FF:000050">
    <property type="entry name" value="UDP-glucuronosyltransferase"/>
    <property type="match status" value="1"/>
</dbReference>
<dbReference type="Pfam" id="PF00201">
    <property type="entry name" value="UDPGT"/>
    <property type="match status" value="2"/>
</dbReference>
<evidence type="ECO:0000313" key="6">
    <source>
        <dbReference type="EMBL" id="KAJ3641644.1"/>
    </source>
</evidence>
<keyword evidence="2" id="KW-0328">Glycosyltransferase</keyword>
<reference evidence="6" key="1">
    <citation type="journal article" date="2023" name="G3 (Bethesda)">
        <title>Whole genome assemblies of Zophobas morio and Tenebrio molitor.</title>
        <authorList>
            <person name="Kaur S."/>
            <person name="Stinson S.A."/>
            <person name="diCenzo G.C."/>
        </authorList>
    </citation>
    <scope>NUCLEOTIDE SEQUENCE</scope>
    <source>
        <strain evidence="6">QUZm001</strain>
    </source>
</reference>
<keyword evidence="5" id="KW-0732">Signal</keyword>
<keyword evidence="4" id="KW-0812">Transmembrane</keyword>
<comment type="similarity">
    <text evidence="1">Belongs to the UDP-glycosyltransferase family.</text>
</comment>
<evidence type="ECO:0000256" key="2">
    <source>
        <dbReference type="ARBA" id="ARBA00022676"/>
    </source>
</evidence>
<dbReference type="AlphaFoldDB" id="A0AA38HQ93"/>
<evidence type="ECO:0000313" key="7">
    <source>
        <dbReference type="Proteomes" id="UP001168821"/>
    </source>
</evidence>
<proteinExistence type="inferred from homology"/>
<keyword evidence="4" id="KW-1133">Transmembrane helix</keyword>
<dbReference type="PROSITE" id="PS00375">
    <property type="entry name" value="UDPGT"/>
    <property type="match status" value="1"/>
</dbReference>
<evidence type="ECO:0000256" key="5">
    <source>
        <dbReference type="SAM" id="SignalP"/>
    </source>
</evidence>
<name>A0AA38HQ93_9CUCU</name>
<sequence>MFLESVVLLLLSTPILCSNILGVFIFPSISHQIVFQPIWKELSLRGHNVTVVTPDPLNDPSLTNLTEISVRFTYDFLKQTNIQEVYSKDSNVFQRLIPAYRFIDYIVEAELNSSRFKQLIADQSNHFDLVLVEGLHPAMYALAGRFKAPAIGITSFGLLGANYNTLGNPSHPILYPDILFGFHNVEKSLWSKIETVVWSLWSWYHHHYILVPRSQDIAERYFGEDVSYVGDMEARQSMLFVNVNPVVYPPKPNVPAIVEMDKMHIKPIKSLPDDLQKLLDDAIEGVIYFSLGSNVKSTNLDEKLRNTILGALSELPYKVLWKWESDYLPGKPKNVVTRKWFPQQDLLAHRNIRVFLTQGGLQSIEEAVSRGVPLIGIPFMADQPANVHKIIDTGIGLGVDPVTMSKEELKNCISEVAENSKYKKRIEELRDLLYDKPMTGLEKVVWWAEYVIRHKGAIHLRSPGADFSWFDYLLVQVVLVVTVIISTIIYLLYKVFEIRERISITEKVEQKIGFTICRWTKKKFRGDTGIVDMEIGQGVDSSTVSKEEMKKCISEVTGNNKIQEICDIVYDMPMTGLEKIVWWSEYVIRHKGATYLKSPGVDVPWFDSLLAEVVLAVVVMFSTTMYLLYKVIQLLTVYWNNSINLG</sequence>